<dbReference type="EMBL" id="LTAO01000012">
    <property type="protein sequence ID" value="KYG32452.1"/>
    <property type="molecule type" value="Genomic_DNA"/>
</dbReference>
<accession>A0A162EFJ0</accession>
<evidence type="ECO:0000313" key="2">
    <source>
        <dbReference type="Proteomes" id="UP000075806"/>
    </source>
</evidence>
<comment type="caution">
    <text evidence="1">The sequence shown here is derived from an EMBL/GenBank/DDBJ whole genome shotgun (WGS) entry which is preliminary data.</text>
</comment>
<dbReference type="Proteomes" id="UP000075806">
    <property type="component" value="Unassembled WGS sequence"/>
</dbReference>
<dbReference type="OrthoDB" id="2691759at2"/>
<organism evidence="1 2">
    <name type="scientific">Alkalihalobacillus trypoxylicola</name>
    <dbReference type="NCBI Taxonomy" id="519424"/>
    <lineage>
        <taxon>Bacteria</taxon>
        <taxon>Bacillati</taxon>
        <taxon>Bacillota</taxon>
        <taxon>Bacilli</taxon>
        <taxon>Bacillales</taxon>
        <taxon>Bacillaceae</taxon>
        <taxon>Alkalihalobacillus</taxon>
    </lineage>
</organism>
<keyword evidence="2" id="KW-1185">Reference proteome</keyword>
<evidence type="ECO:0008006" key="3">
    <source>
        <dbReference type="Google" id="ProtNLM"/>
    </source>
</evidence>
<gene>
    <name evidence="1" type="ORF">AZF04_03635</name>
</gene>
<evidence type="ECO:0000313" key="1">
    <source>
        <dbReference type="EMBL" id="KYG32452.1"/>
    </source>
</evidence>
<proteinExistence type="predicted"/>
<sequence>MLPIVKQKCVEIRQEIHWTEKRIIESSFHIILDKKQLLIKDEKIPISKILDISYRIDQKQSSIGYLYLHTIHGVRTFHIREDPTYFIEIFKKIRSETEQYG</sequence>
<reference evidence="1" key="1">
    <citation type="submission" date="2016-02" db="EMBL/GenBank/DDBJ databases">
        <title>Genome sequence of Bacillus trypoxylicola KCTC 13244(T).</title>
        <authorList>
            <person name="Jeong H."/>
            <person name="Park S.-H."/>
            <person name="Choi S.-K."/>
        </authorList>
    </citation>
    <scope>NUCLEOTIDE SEQUENCE [LARGE SCALE GENOMIC DNA]</scope>
    <source>
        <strain evidence="1">KCTC 13244</strain>
    </source>
</reference>
<dbReference type="AlphaFoldDB" id="A0A162EFJ0"/>
<name>A0A162EFJ0_9BACI</name>
<protein>
    <recommendedName>
        <fullName evidence="3">YokE-like PH domain-containing protein</fullName>
    </recommendedName>
</protein>